<dbReference type="KEGG" id="tet:TTHERM_01341610"/>
<sequence length="109" mass="13601">MQDQINQEIEENRALRNNYKKNITRMFMKFLSTVDEETYDLIKQEFKKKVPDLKFIIKKYDLRKKFESFFMHFPRLYFSSEIQNKQDKLSTYFDCVTYMYEDMFLPKKK</sequence>
<protein>
    <submittedName>
        <fullName evidence="1">Uncharacterized protein</fullName>
    </submittedName>
</protein>
<name>Q24HQ4_TETTS</name>
<dbReference type="InParanoid" id="Q24HQ4"/>
<evidence type="ECO:0000313" key="2">
    <source>
        <dbReference type="Proteomes" id="UP000009168"/>
    </source>
</evidence>
<dbReference type="Proteomes" id="UP000009168">
    <property type="component" value="Unassembled WGS sequence"/>
</dbReference>
<gene>
    <name evidence="1" type="ORF">TTHERM_01341610</name>
</gene>
<dbReference type="RefSeq" id="XP_001027551.1">
    <property type="nucleotide sequence ID" value="XM_001027551.1"/>
</dbReference>
<dbReference type="AlphaFoldDB" id="Q24HQ4"/>
<reference evidence="2" key="1">
    <citation type="journal article" date="2006" name="PLoS Biol.">
        <title>Macronuclear genome sequence of the ciliate Tetrahymena thermophila, a model eukaryote.</title>
        <authorList>
            <person name="Eisen J.A."/>
            <person name="Coyne R.S."/>
            <person name="Wu M."/>
            <person name="Wu D."/>
            <person name="Thiagarajan M."/>
            <person name="Wortman J.R."/>
            <person name="Badger J.H."/>
            <person name="Ren Q."/>
            <person name="Amedeo P."/>
            <person name="Jones K.M."/>
            <person name="Tallon L.J."/>
            <person name="Delcher A.L."/>
            <person name="Salzberg S.L."/>
            <person name="Silva J.C."/>
            <person name="Haas B.J."/>
            <person name="Majoros W.H."/>
            <person name="Farzad M."/>
            <person name="Carlton J.M."/>
            <person name="Smith R.K. Jr."/>
            <person name="Garg J."/>
            <person name="Pearlman R.E."/>
            <person name="Karrer K.M."/>
            <person name="Sun L."/>
            <person name="Manning G."/>
            <person name="Elde N.C."/>
            <person name="Turkewitz A.P."/>
            <person name="Asai D.J."/>
            <person name="Wilkes D.E."/>
            <person name="Wang Y."/>
            <person name="Cai H."/>
            <person name="Collins K."/>
            <person name="Stewart B.A."/>
            <person name="Lee S.R."/>
            <person name="Wilamowska K."/>
            <person name="Weinberg Z."/>
            <person name="Ruzzo W.L."/>
            <person name="Wloga D."/>
            <person name="Gaertig J."/>
            <person name="Frankel J."/>
            <person name="Tsao C.-C."/>
            <person name="Gorovsky M.A."/>
            <person name="Keeling P.J."/>
            <person name="Waller R.F."/>
            <person name="Patron N.J."/>
            <person name="Cherry J.M."/>
            <person name="Stover N.A."/>
            <person name="Krieger C.J."/>
            <person name="del Toro C."/>
            <person name="Ryder H.F."/>
            <person name="Williamson S.C."/>
            <person name="Barbeau R.A."/>
            <person name="Hamilton E.P."/>
            <person name="Orias E."/>
        </authorList>
    </citation>
    <scope>NUCLEOTIDE SEQUENCE [LARGE SCALE GENOMIC DNA]</scope>
    <source>
        <strain evidence="2">SB210</strain>
    </source>
</reference>
<keyword evidence="2" id="KW-1185">Reference proteome</keyword>
<dbReference type="GeneID" id="7824933"/>
<dbReference type="HOGENOM" id="CLU_2189250_0_0_1"/>
<accession>Q24HQ4</accession>
<dbReference type="EMBL" id="GG662235">
    <property type="protein sequence ID" value="EAS07309.1"/>
    <property type="molecule type" value="Genomic_DNA"/>
</dbReference>
<organism evidence="1 2">
    <name type="scientific">Tetrahymena thermophila (strain SB210)</name>
    <dbReference type="NCBI Taxonomy" id="312017"/>
    <lineage>
        <taxon>Eukaryota</taxon>
        <taxon>Sar</taxon>
        <taxon>Alveolata</taxon>
        <taxon>Ciliophora</taxon>
        <taxon>Intramacronucleata</taxon>
        <taxon>Oligohymenophorea</taxon>
        <taxon>Hymenostomatida</taxon>
        <taxon>Tetrahymenina</taxon>
        <taxon>Tetrahymenidae</taxon>
        <taxon>Tetrahymena</taxon>
    </lineage>
</organism>
<proteinExistence type="predicted"/>
<evidence type="ECO:0000313" key="1">
    <source>
        <dbReference type="EMBL" id="EAS07309.1"/>
    </source>
</evidence>